<comment type="caution">
    <text evidence="1">The sequence shown here is derived from an EMBL/GenBank/DDBJ whole genome shotgun (WGS) entry which is preliminary data.</text>
</comment>
<evidence type="ECO:0000313" key="1">
    <source>
        <dbReference type="EMBL" id="KAJ9651456.1"/>
    </source>
</evidence>
<dbReference type="EC" id="2.5.1.75" evidence="1"/>
<name>A0ACC2ZUY0_9EURO</name>
<keyword evidence="2" id="KW-1185">Reference proteome</keyword>
<sequence>MATIAKAPPKEPLIVIVGATGTGKSKLAVSLATKFNGEIINADAVQMYRGLPIVTNKIPPEEQNGVKHHLIDHIGLEESPWMVHEFVKESPRVIDAIRARGKLPIVVGGTNYYVFSLLFPDSTVSKSDDEDESKITEGSVNADVENDRRDGKLAILGGPTEEIYAKLQEIDPAMARQWHPKDRRKIQRSLEIWLTTGRRASDVYAEQKEARVDGADGIDDSIMRYDPLIFWMEAEGATLKQRLDARVGTMVQNGLLDEVKLMREFELECKSKAIELDKSKGIWVAIGYKELEAWLKAQEAGMKDTKVLGKLKDDGIEAVKAGTRQYAKRQNRWIRIRLAKALEDKNMLNRLFLLDCTQLDMWGKMVEAPSEQVVQSFITGQELPDNRSLSPLASRMFSRVDDRQIEIRQVHFCETCQKTLMTEAEWKKHLRSSGHKKVLDGIRRRAERNDTGKAYQRSQARGTSAERLS</sequence>
<reference evidence="1" key="1">
    <citation type="submission" date="2022-10" db="EMBL/GenBank/DDBJ databases">
        <title>Culturing micro-colonial fungi from biological soil crusts in the Mojave desert and describing Neophaeococcomyces mojavensis, and introducing the new genera and species Taxawa tesnikishii.</title>
        <authorList>
            <person name="Kurbessoian T."/>
            <person name="Stajich J.E."/>
        </authorList>
    </citation>
    <scope>NUCLEOTIDE SEQUENCE</scope>
    <source>
        <strain evidence="1">JES_112</strain>
    </source>
</reference>
<keyword evidence="1" id="KW-0808">Transferase</keyword>
<evidence type="ECO:0000313" key="2">
    <source>
        <dbReference type="Proteomes" id="UP001172386"/>
    </source>
</evidence>
<dbReference type="EMBL" id="JAPDRQ010000255">
    <property type="protein sequence ID" value="KAJ9651456.1"/>
    <property type="molecule type" value="Genomic_DNA"/>
</dbReference>
<gene>
    <name evidence="1" type="primary">tit1</name>
    <name evidence="1" type="ORF">H2198_009250</name>
</gene>
<dbReference type="Proteomes" id="UP001172386">
    <property type="component" value="Unassembled WGS sequence"/>
</dbReference>
<accession>A0ACC2ZUY0</accession>
<proteinExistence type="predicted"/>
<protein>
    <submittedName>
        <fullName evidence="1">tRNA dimethylallyltransferase, mitochondrial</fullName>
        <ecNumber evidence="1">2.5.1.75</ecNumber>
    </submittedName>
</protein>
<organism evidence="1 2">
    <name type="scientific">Neophaeococcomyces mojaviensis</name>
    <dbReference type="NCBI Taxonomy" id="3383035"/>
    <lineage>
        <taxon>Eukaryota</taxon>
        <taxon>Fungi</taxon>
        <taxon>Dikarya</taxon>
        <taxon>Ascomycota</taxon>
        <taxon>Pezizomycotina</taxon>
        <taxon>Eurotiomycetes</taxon>
        <taxon>Chaetothyriomycetidae</taxon>
        <taxon>Chaetothyriales</taxon>
        <taxon>Chaetothyriales incertae sedis</taxon>
        <taxon>Neophaeococcomyces</taxon>
    </lineage>
</organism>